<dbReference type="Proteomes" id="UP000613177">
    <property type="component" value="Unassembled WGS sequence"/>
</dbReference>
<dbReference type="InterPro" id="IPR042523">
    <property type="entry name" value="Atg7_N_2"/>
</dbReference>
<dbReference type="SUPFAM" id="SSF69572">
    <property type="entry name" value="Activating enzymes of the ubiquitin-like proteins"/>
    <property type="match status" value="1"/>
</dbReference>
<dbReference type="FunFam" id="3.40.50.720:FF:000243">
    <property type="entry name" value="Ubiquitin-like modifier-activating enzyme ATG7"/>
    <property type="match status" value="1"/>
</dbReference>
<evidence type="ECO:0000313" key="11">
    <source>
        <dbReference type="Proteomes" id="UP000613177"/>
    </source>
</evidence>
<dbReference type="InterPro" id="IPR000594">
    <property type="entry name" value="ThiF_NAD_FAD-bd"/>
</dbReference>
<dbReference type="PANTHER" id="PTHR10953:SF3">
    <property type="entry name" value="UBIQUITIN-LIKE MODIFIER-ACTIVATING ENZYME ATG7"/>
    <property type="match status" value="1"/>
</dbReference>
<name>A0A8H7W187_9FUNG</name>
<dbReference type="CDD" id="cd01486">
    <property type="entry name" value="Apg7"/>
    <property type="match status" value="1"/>
</dbReference>
<evidence type="ECO:0000256" key="1">
    <source>
        <dbReference type="ARBA" id="ARBA00010931"/>
    </source>
</evidence>
<sequence>MAANILKFSQFNSAVDASFWQALVIKKLDVLKLSDEQLPVHGYFTMGQSALDTLNQPVALPTRFSIPAEGLELDSKIKLGYHHHGTLVNTNTIEEFRTIDKNQLFQQVTEKIKQAVESGEALKDPTLLSAFLLVTFADLKKYRFYYWFAFPAIMPQPDPWSTSPKLPINTLFSDTQIQEAYQQIENLIDCPYFLLKEISGNLRVTRLNHFIDFFKDTEPDNRIVGFIDPSSSESAGWPLRNLLYLINYTFKVSKIKILCYRQKDSFILNVNLPAQSSYNQIKSVGWERNVQAKLGPRMADLGPLMDPTRLADTSVDLNLKLMRWRLMPDLDLEKIKQTKCLLLGAGTLGCYVARCLAGWGVRHISFVDNGKVSFSNPVRQPLYQFEDSLHGGAPKAETAAKNLKLVQPTITSSGYDLSIPMPGHPCTLEEKLLNDIETLTELIESHDVVFLLTDSRESRWFPTLLATLKKKIVINSALGFDTYLVMRHGSPVNQLGCYFCNDIVAPTDSLTDRTLDQQCTVTRPGLAAIAAALSVELMVSLLQHKEGINAKADTSNNQTPSSILGLLPHQIRGFLGQFSNLLIAGQAYDKCTACSDKILNAYDKDHLSFMKQVLKDPLYLEQLTGLDQMKAESEALLLDTDWAEAEDDDDEGLLI</sequence>
<keyword evidence="3 7" id="KW-0813">Transport</keyword>
<comment type="similarity">
    <text evidence="1 7">Belongs to the ATG7 family.</text>
</comment>
<evidence type="ECO:0000256" key="5">
    <source>
        <dbReference type="ARBA" id="ARBA00023006"/>
    </source>
</evidence>
<dbReference type="FunFam" id="3.40.140.70:FF:000001">
    <property type="entry name" value="Ubiquitin-like modifier-activating enzyme atg7"/>
    <property type="match status" value="1"/>
</dbReference>
<dbReference type="GO" id="GO:0000422">
    <property type="term" value="P:autophagy of mitochondrion"/>
    <property type="evidence" value="ECO:0007669"/>
    <property type="project" value="TreeGrafter"/>
</dbReference>
<dbReference type="InterPro" id="IPR045886">
    <property type="entry name" value="ThiF/MoeB/HesA"/>
</dbReference>
<evidence type="ECO:0000256" key="7">
    <source>
        <dbReference type="RuleBase" id="RU366022"/>
    </source>
</evidence>
<dbReference type="InterPro" id="IPR006285">
    <property type="entry name" value="Atg7"/>
</dbReference>
<keyword evidence="7" id="KW-0963">Cytoplasm</keyword>
<dbReference type="GO" id="GO:0034727">
    <property type="term" value="P:piecemeal microautophagy of the nucleus"/>
    <property type="evidence" value="ECO:0007669"/>
    <property type="project" value="TreeGrafter"/>
</dbReference>
<evidence type="ECO:0000256" key="6">
    <source>
        <dbReference type="PIRSR" id="PIRSR606285-1"/>
    </source>
</evidence>
<evidence type="ECO:0000256" key="2">
    <source>
        <dbReference type="ARBA" id="ARBA00017647"/>
    </source>
</evidence>
<evidence type="ECO:0000259" key="9">
    <source>
        <dbReference type="Pfam" id="PF16420"/>
    </source>
</evidence>
<dbReference type="GO" id="GO:0015031">
    <property type="term" value="P:protein transport"/>
    <property type="evidence" value="ECO:0007669"/>
    <property type="project" value="UniProtKB-UniRule"/>
</dbReference>
<dbReference type="InterPro" id="IPR035985">
    <property type="entry name" value="Ubiquitin-activating_enz"/>
</dbReference>
<dbReference type="GO" id="GO:0019778">
    <property type="term" value="F:Atg12 activating enzyme activity"/>
    <property type="evidence" value="ECO:0007669"/>
    <property type="project" value="TreeGrafter"/>
</dbReference>
<dbReference type="GO" id="GO:0006995">
    <property type="term" value="P:cellular response to nitrogen starvation"/>
    <property type="evidence" value="ECO:0007669"/>
    <property type="project" value="TreeGrafter"/>
</dbReference>
<feature type="domain" description="THIF-type NAD/FAD binding fold" evidence="8">
    <location>
        <begin position="322"/>
        <end position="547"/>
    </location>
</feature>
<comment type="subunit">
    <text evidence="7">Homodimer.</text>
</comment>
<comment type="function">
    <text evidence="7">E1-like activating enzyme involved in the 2 ubiquitin-like systems required for cytoplasm to vacuole transport (Cvt) and autophagy. Activates ATG12 for its conjugation with ATG5 and ATG8 for its conjugation with phosphatidylethanolamine. Both systems are needed for the ATG8 association to Cvt vesicles and autophagosomes membranes. Autophagy is essential for maintenance of amino acid levels and protein synthesis under nitrogen starvation. Required for selective autophagic degradation of the nucleus (nucleophagy) as well as for mitophagy which contributes to regulate mitochondrial quantity and quality by eliminating the mitochondria to a basal level to fulfill cellular energy requirements and preventing excess ROS production.</text>
</comment>
<comment type="subcellular location">
    <subcellularLocation>
        <location evidence="7">Cytoplasm</location>
    </subcellularLocation>
    <subcellularLocation>
        <location evidence="7">Preautophagosomal structure</location>
    </subcellularLocation>
</comment>
<dbReference type="EMBL" id="JAEPRE010000020">
    <property type="protein sequence ID" value="KAG2236228.1"/>
    <property type="molecule type" value="Genomic_DNA"/>
</dbReference>
<evidence type="ECO:0000256" key="4">
    <source>
        <dbReference type="ARBA" id="ARBA00022927"/>
    </source>
</evidence>
<organism evidence="10 11">
    <name type="scientific">Thamnidium elegans</name>
    <dbReference type="NCBI Taxonomy" id="101142"/>
    <lineage>
        <taxon>Eukaryota</taxon>
        <taxon>Fungi</taxon>
        <taxon>Fungi incertae sedis</taxon>
        <taxon>Mucoromycota</taxon>
        <taxon>Mucoromycotina</taxon>
        <taxon>Mucoromycetes</taxon>
        <taxon>Mucorales</taxon>
        <taxon>Mucorineae</taxon>
        <taxon>Mucoraceae</taxon>
        <taxon>Thamnidium</taxon>
    </lineage>
</organism>
<dbReference type="Pfam" id="PF00899">
    <property type="entry name" value="ThiF"/>
    <property type="match status" value="1"/>
</dbReference>
<dbReference type="GO" id="GO:0032446">
    <property type="term" value="P:protein modification by small protein conjugation"/>
    <property type="evidence" value="ECO:0007669"/>
    <property type="project" value="TreeGrafter"/>
</dbReference>
<feature type="active site" description="Glycyl thioester intermediate" evidence="6">
    <location>
        <position position="519"/>
    </location>
</feature>
<dbReference type="GO" id="GO:0019779">
    <property type="term" value="F:Atg8 activating enzyme activity"/>
    <property type="evidence" value="ECO:0007669"/>
    <property type="project" value="TreeGrafter"/>
</dbReference>
<evidence type="ECO:0000256" key="3">
    <source>
        <dbReference type="ARBA" id="ARBA00022448"/>
    </source>
</evidence>
<feature type="domain" description="Ubiquitin-like modifier-activating enzyme Atg7 N-terminal" evidence="9">
    <location>
        <begin position="6"/>
        <end position="305"/>
    </location>
</feature>
<dbReference type="GO" id="GO:0000045">
    <property type="term" value="P:autophagosome assembly"/>
    <property type="evidence" value="ECO:0007669"/>
    <property type="project" value="TreeGrafter"/>
</dbReference>
<dbReference type="GO" id="GO:0000407">
    <property type="term" value="C:phagophore assembly site"/>
    <property type="evidence" value="ECO:0007669"/>
    <property type="project" value="UniProtKB-SubCell"/>
</dbReference>
<keyword evidence="4 7" id="KW-0653">Protein transport</keyword>
<evidence type="ECO:0000259" key="8">
    <source>
        <dbReference type="Pfam" id="PF00899"/>
    </source>
</evidence>
<keyword evidence="5 7" id="KW-0072">Autophagy</keyword>
<dbReference type="Gene3D" id="3.40.50.720">
    <property type="entry name" value="NAD(P)-binding Rossmann-like Domain"/>
    <property type="match status" value="1"/>
</dbReference>
<dbReference type="InterPro" id="IPR042522">
    <property type="entry name" value="Atg7_N_1"/>
</dbReference>
<dbReference type="NCBIfam" id="TIGR01381">
    <property type="entry name" value="E1_like_apg7"/>
    <property type="match status" value="1"/>
</dbReference>
<accession>A0A8H7W187</accession>
<protein>
    <recommendedName>
        <fullName evidence="2 7">Ubiquitin-like modifier-activating enzyme ATG7</fullName>
    </recommendedName>
    <alternativeName>
        <fullName evidence="7">Autophagy-related protein 7</fullName>
    </alternativeName>
</protein>
<dbReference type="InterPro" id="IPR032197">
    <property type="entry name" value="Atg7_N"/>
</dbReference>
<dbReference type="AlphaFoldDB" id="A0A8H7W187"/>
<proteinExistence type="inferred from homology"/>
<gene>
    <name evidence="10" type="ORF">INT48_008588</name>
</gene>
<dbReference type="PANTHER" id="PTHR10953">
    <property type="entry name" value="UBIQUITIN-ACTIVATING ENZYME E1"/>
    <property type="match status" value="1"/>
</dbReference>
<dbReference type="Gene3D" id="3.40.140.100">
    <property type="entry name" value="Ubiquitin-like modifier-activating enzyme ATG7 C-terminal domain"/>
    <property type="match status" value="1"/>
</dbReference>
<comment type="caution">
    <text evidence="10">The sequence shown here is derived from an EMBL/GenBank/DDBJ whole genome shotgun (WGS) entry which is preliminary data.</text>
</comment>
<keyword evidence="11" id="KW-1185">Reference proteome</keyword>
<keyword evidence="7" id="KW-0833">Ubl conjugation pathway</keyword>
<dbReference type="Pfam" id="PF16420">
    <property type="entry name" value="ATG7_N"/>
    <property type="match status" value="1"/>
</dbReference>
<evidence type="ECO:0000313" key="10">
    <source>
        <dbReference type="EMBL" id="KAG2236228.1"/>
    </source>
</evidence>
<dbReference type="Gene3D" id="3.40.140.70">
    <property type="entry name" value="Ubiquitin-like modifier-activating enzyme ATG7 N-terminal domain"/>
    <property type="match status" value="1"/>
</dbReference>
<reference evidence="10" key="1">
    <citation type="submission" date="2021-01" db="EMBL/GenBank/DDBJ databases">
        <title>Metabolic potential, ecology and presence of endohyphal bacteria is reflected in genomic diversity of Mucoromycotina.</title>
        <authorList>
            <person name="Muszewska A."/>
            <person name="Okrasinska A."/>
            <person name="Steczkiewicz K."/>
            <person name="Drgas O."/>
            <person name="Orlowska M."/>
            <person name="Perlinska-Lenart U."/>
            <person name="Aleksandrzak-Piekarczyk T."/>
            <person name="Szatraj K."/>
            <person name="Zielenkiewicz U."/>
            <person name="Pilsyk S."/>
            <person name="Malc E."/>
            <person name="Mieczkowski P."/>
            <person name="Kruszewska J.S."/>
            <person name="Biernat P."/>
            <person name="Pawlowska J."/>
        </authorList>
    </citation>
    <scope>NUCLEOTIDE SEQUENCE</scope>
    <source>
        <strain evidence="10">WA0000018081</strain>
    </source>
</reference>